<keyword evidence="1" id="KW-0472">Membrane</keyword>
<sequence length="615" mass="66660">MKTVLLLSILLPACCATVWAEDLYPTCAETEYLGGALSGGEVVLYNFDTPASNMTLNCLSYDITPTDAADPKDMGDGPCKVPHQTEYQFRMFIRASYTDKGTMQTVTKEFDVKDMGGGSLFDVAIRLPHEATLSLVFANTGTNPSCGLQARVSMKYTYSAKESAVVGVPVLVGIHPRIIDAGRKTPTRFVFHHSNHTGSGEAPEGTFLLTHAHVECSSSSSSGNTFMSIPSQDPVFEGFGDPGNGTLVARDTFVSPARSYRVCYRPAGAVEAVELAFIRSFATNPAYYSLVTDPNENGHVYIYQKTTLKFYGSNLDTRPKANFAKFVPETENCDEASAAGGVPETIPLLPSDSYGPQTTSVLWSWVLKESGAYKVCYKRPGLLWVEVPGIDIVNSAGNNITTNDTASYPQPVDPVTKEPCPTAPPNTPETPWHVYSSVMLVLKETTVPATFMQKLSKILCVPRSVLAATRFTRDESGHQRVYITLLCEDFGQDRPCDSAERQNYIIYASKAGSEELKAAGIISVSGSKDIFALDDSTSGSLGLTRLLTVLAVCLTVIIVVGLIVHAALRYRESRQYFVNFGVEDDVDDMYISNIPAGTQPKGAAEGKDSVIEVED</sequence>
<feature type="transmembrane region" description="Helical" evidence="1">
    <location>
        <begin position="546"/>
        <end position="568"/>
    </location>
</feature>
<feature type="chain" id="PRO_5003410289" evidence="2">
    <location>
        <begin position="21"/>
        <end position="615"/>
    </location>
</feature>
<dbReference type="AlphaFoldDB" id="G0URF0"/>
<name>G0URF0_TRYCI</name>
<dbReference type="EMBL" id="HE575321">
    <property type="protein sequence ID" value="CCC91962.1"/>
    <property type="molecule type" value="Genomic_DNA"/>
</dbReference>
<evidence type="ECO:0000256" key="2">
    <source>
        <dbReference type="SAM" id="SignalP"/>
    </source>
</evidence>
<proteinExistence type="predicted"/>
<keyword evidence="2" id="KW-0732">Signal</keyword>
<organism evidence="3">
    <name type="scientific">Trypanosoma congolense (strain IL3000)</name>
    <dbReference type="NCBI Taxonomy" id="1068625"/>
    <lineage>
        <taxon>Eukaryota</taxon>
        <taxon>Discoba</taxon>
        <taxon>Euglenozoa</taxon>
        <taxon>Kinetoplastea</taxon>
        <taxon>Metakinetoplastina</taxon>
        <taxon>Trypanosomatida</taxon>
        <taxon>Trypanosomatidae</taxon>
        <taxon>Trypanosoma</taxon>
        <taxon>Nannomonas</taxon>
    </lineage>
</organism>
<feature type="signal peptide" evidence="2">
    <location>
        <begin position="1"/>
        <end position="20"/>
    </location>
</feature>
<keyword evidence="1" id="KW-1133">Transmembrane helix</keyword>
<dbReference type="VEuPathDB" id="TriTrypDB:TcIL3000_8_1810"/>
<evidence type="ECO:0000256" key="1">
    <source>
        <dbReference type="SAM" id="Phobius"/>
    </source>
</evidence>
<accession>G0URF0</accession>
<protein>
    <submittedName>
        <fullName evidence="3">Putative Golgi/lysosome glycoprotein 1</fullName>
    </submittedName>
</protein>
<keyword evidence="1" id="KW-0812">Transmembrane</keyword>
<evidence type="ECO:0000313" key="3">
    <source>
        <dbReference type="EMBL" id="CCC91962.1"/>
    </source>
</evidence>
<gene>
    <name evidence="3" type="ORF">TCIL3000_8_1810</name>
</gene>
<reference evidence="3" key="1">
    <citation type="journal article" date="2012" name="Proc. Natl. Acad. Sci. U.S.A.">
        <title>Antigenic diversity is generated by distinct evolutionary mechanisms in African trypanosome species.</title>
        <authorList>
            <person name="Jackson A.P."/>
            <person name="Berry A."/>
            <person name="Aslett M."/>
            <person name="Allison H.C."/>
            <person name="Burton P."/>
            <person name="Vavrova-Anderson J."/>
            <person name="Brown R."/>
            <person name="Browne H."/>
            <person name="Corton N."/>
            <person name="Hauser H."/>
            <person name="Gamble J."/>
            <person name="Gilderthorp R."/>
            <person name="Marcello L."/>
            <person name="McQuillan J."/>
            <person name="Otto T.D."/>
            <person name="Quail M.A."/>
            <person name="Sanders M.J."/>
            <person name="van Tonder A."/>
            <person name="Ginger M.L."/>
            <person name="Field M.C."/>
            <person name="Barry J.D."/>
            <person name="Hertz-Fowler C."/>
            <person name="Berriman M."/>
        </authorList>
    </citation>
    <scope>NUCLEOTIDE SEQUENCE</scope>
    <source>
        <strain evidence="3">IL3000</strain>
    </source>
</reference>